<gene>
    <name evidence="3" type="ORF">S03H2_70304</name>
</gene>
<evidence type="ECO:0000256" key="1">
    <source>
        <dbReference type="ARBA" id="ARBA00023125"/>
    </source>
</evidence>
<dbReference type="SUPFAM" id="SSF47413">
    <property type="entry name" value="lambda repressor-like DNA-binding domains"/>
    <property type="match status" value="1"/>
</dbReference>
<dbReference type="Gene3D" id="1.10.260.40">
    <property type="entry name" value="lambda repressor-like DNA-binding domains"/>
    <property type="match status" value="1"/>
</dbReference>
<feature type="domain" description="HTH cro/C1-type" evidence="2">
    <location>
        <begin position="12"/>
        <end position="66"/>
    </location>
</feature>
<dbReference type="PANTHER" id="PTHR46797:SF1">
    <property type="entry name" value="METHYLPHOSPHONATE SYNTHASE"/>
    <property type="match status" value="1"/>
</dbReference>
<dbReference type="Pfam" id="PF13560">
    <property type="entry name" value="HTH_31"/>
    <property type="match status" value="1"/>
</dbReference>
<dbReference type="InterPro" id="IPR010982">
    <property type="entry name" value="Lambda_DNA-bd_dom_sf"/>
</dbReference>
<dbReference type="PANTHER" id="PTHR46797">
    <property type="entry name" value="HTH-TYPE TRANSCRIPTIONAL REGULATOR"/>
    <property type="match status" value="1"/>
</dbReference>
<dbReference type="AlphaFoldDB" id="X1JCY1"/>
<protein>
    <recommendedName>
        <fullName evidence="2">HTH cro/C1-type domain-containing protein</fullName>
    </recommendedName>
</protein>
<dbReference type="GO" id="GO:0003700">
    <property type="term" value="F:DNA-binding transcription factor activity"/>
    <property type="evidence" value="ECO:0007669"/>
    <property type="project" value="TreeGrafter"/>
</dbReference>
<name>X1JCY1_9ZZZZ</name>
<evidence type="ECO:0000259" key="2">
    <source>
        <dbReference type="PROSITE" id="PS50943"/>
    </source>
</evidence>
<sequence length="73" mass="8202">MTTDRNDLGEILKQRRRTMPLTLKEVAARSGVSPSHLGRIERGERFPSAPVLRKLAKALELNESELLVSADYL</sequence>
<reference evidence="3" key="1">
    <citation type="journal article" date="2014" name="Front. Microbiol.">
        <title>High frequency of phylogenetically diverse reductive dehalogenase-homologous genes in deep subseafloor sedimentary metagenomes.</title>
        <authorList>
            <person name="Kawai M."/>
            <person name="Futagami T."/>
            <person name="Toyoda A."/>
            <person name="Takaki Y."/>
            <person name="Nishi S."/>
            <person name="Hori S."/>
            <person name="Arai W."/>
            <person name="Tsubouchi T."/>
            <person name="Morono Y."/>
            <person name="Uchiyama I."/>
            <person name="Ito T."/>
            <person name="Fujiyama A."/>
            <person name="Inagaki F."/>
            <person name="Takami H."/>
        </authorList>
    </citation>
    <scope>NUCLEOTIDE SEQUENCE</scope>
    <source>
        <strain evidence="3">Expedition CK06-06</strain>
    </source>
</reference>
<comment type="caution">
    <text evidence="3">The sequence shown here is derived from an EMBL/GenBank/DDBJ whole genome shotgun (WGS) entry which is preliminary data.</text>
</comment>
<dbReference type="GO" id="GO:0005829">
    <property type="term" value="C:cytosol"/>
    <property type="evidence" value="ECO:0007669"/>
    <property type="project" value="TreeGrafter"/>
</dbReference>
<keyword evidence="1" id="KW-0238">DNA-binding</keyword>
<dbReference type="CDD" id="cd00093">
    <property type="entry name" value="HTH_XRE"/>
    <property type="match status" value="1"/>
</dbReference>
<dbReference type="SMART" id="SM00530">
    <property type="entry name" value="HTH_XRE"/>
    <property type="match status" value="1"/>
</dbReference>
<dbReference type="InterPro" id="IPR001387">
    <property type="entry name" value="Cro/C1-type_HTH"/>
</dbReference>
<dbReference type="InterPro" id="IPR050807">
    <property type="entry name" value="TransReg_Diox_bact_type"/>
</dbReference>
<evidence type="ECO:0000313" key="3">
    <source>
        <dbReference type="EMBL" id="GAH92551.1"/>
    </source>
</evidence>
<proteinExistence type="predicted"/>
<feature type="non-terminal residue" evidence="3">
    <location>
        <position position="73"/>
    </location>
</feature>
<dbReference type="PROSITE" id="PS50943">
    <property type="entry name" value="HTH_CROC1"/>
    <property type="match status" value="1"/>
</dbReference>
<accession>X1JCY1</accession>
<dbReference type="GO" id="GO:0003677">
    <property type="term" value="F:DNA binding"/>
    <property type="evidence" value="ECO:0007669"/>
    <property type="project" value="UniProtKB-KW"/>
</dbReference>
<dbReference type="EMBL" id="BARU01046686">
    <property type="protein sequence ID" value="GAH92551.1"/>
    <property type="molecule type" value="Genomic_DNA"/>
</dbReference>
<organism evidence="3">
    <name type="scientific">marine sediment metagenome</name>
    <dbReference type="NCBI Taxonomy" id="412755"/>
    <lineage>
        <taxon>unclassified sequences</taxon>
        <taxon>metagenomes</taxon>
        <taxon>ecological metagenomes</taxon>
    </lineage>
</organism>